<dbReference type="SUPFAM" id="SSF52833">
    <property type="entry name" value="Thioredoxin-like"/>
    <property type="match status" value="1"/>
</dbReference>
<dbReference type="GO" id="GO:0005737">
    <property type="term" value="C:cytoplasm"/>
    <property type="evidence" value="ECO:0007669"/>
    <property type="project" value="InterPro"/>
</dbReference>
<evidence type="ECO:0000256" key="2">
    <source>
        <dbReference type="SAM" id="Phobius"/>
    </source>
</evidence>
<feature type="domain" description="GST C-terminal" evidence="4">
    <location>
        <begin position="139"/>
        <end position="266"/>
    </location>
</feature>
<keyword evidence="1" id="KW-0560">Oxidoreductase</keyword>
<dbReference type="Pfam" id="PF13409">
    <property type="entry name" value="GST_N_2"/>
    <property type="match status" value="1"/>
</dbReference>
<dbReference type="PANTHER" id="PTHR43968:SF6">
    <property type="entry name" value="GLUTATHIONE S-TRANSFERASE OMEGA"/>
    <property type="match status" value="1"/>
</dbReference>
<dbReference type="InterPro" id="IPR036282">
    <property type="entry name" value="Glutathione-S-Trfase_C_sf"/>
</dbReference>
<dbReference type="PANTHER" id="PTHR43968">
    <property type="match status" value="1"/>
</dbReference>
<dbReference type="Gene3D" id="3.40.30.10">
    <property type="entry name" value="Glutaredoxin"/>
    <property type="match status" value="1"/>
</dbReference>
<name>A0A0G4HYN7_9ALVE</name>
<dbReference type="CDD" id="cd00570">
    <property type="entry name" value="GST_N_family"/>
    <property type="match status" value="1"/>
</dbReference>
<dbReference type="InterPro" id="IPR040079">
    <property type="entry name" value="Glutathione_S-Trfase"/>
</dbReference>
<sequence>MAVKAAQTSTDALWVSEWKEAVGEQTIARRSKSSSTVELFCSWFCPFAQRAWIALEEKGIDYKYVEVNPYEVDPQEPGGYTKKQLPLSVKREVYPKFIDTSPRGLVPALSDKGKSVWESLQLIEYIDEAFKGPALMPETPHQRALARIWADHCTSRVQRAYYAMLMDQDPAGQEKAKGEFFSECREFAQAMVPESEGPFFFGKKFSLVDIAFAPFWQRFEWVGGHYRGLTFPADNPEFCRLAVWWEAVRKHPSVAATLVCRPRLIVSYSQYSTNKGTSDYAKSMQSRLQTKAKTEANPDTGSTPVLIGSALALGVALGFLIGYSKK</sequence>
<dbReference type="GO" id="GO:0004364">
    <property type="term" value="F:glutathione transferase activity"/>
    <property type="evidence" value="ECO:0007669"/>
    <property type="project" value="InterPro"/>
</dbReference>
<dbReference type="SFLD" id="SFLDG00358">
    <property type="entry name" value="Main_(cytGST)"/>
    <property type="match status" value="1"/>
</dbReference>
<gene>
    <name evidence="5" type="ORF">Cvel_33654</name>
</gene>
<dbReference type="VEuPathDB" id="CryptoDB:Cvel_33654"/>
<dbReference type="PRINTS" id="PR01625">
    <property type="entry name" value="GSTRNSFRASEO"/>
</dbReference>
<evidence type="ECO:0000313" key="5">
    <source>
        <dbReference type="EMBL" id="CEM49659.1"/>
    </source>
</evidence>
<accession>A0A0G4HYN7</accession>
<dbReference type="InterPro" id="IPR050983">
    <property type="entry name" value="GST_Omega/HSP26"/>
</dbReference>
<dbReference type="PROSITE" id="PS50404">
    <property type="entry name" value="GST_NTER"/>
    <property type="match status" value="1"/>
</dbReference>
<reference evidence="5" key="1">
    <citation type="submission" date="2014-11" db="EMBL/GenBank/DDBJ databases">
        <authorList>
            <person name="Otto D Thomas"/>
            <person name="Naeem Raeece"/>
        </authorList>
    </citation>
    <scope>NUCLEOTIDE SEQUENCE</scope>
</reference>
<dbReference type="PhylomeDB" id="A0A0G4HYN7"/>
<evidence type="ECO:0000256" key="1">
    <source>
        <dbReference type="ARBA" id="ARBA00023002"/>
    </source>
</evidence>
<dbReference type="SUPFAM" id="SSF47616">
    <property type="entry name" value="GST C-terminal domain-like"/>
    <property type="match status" value="1"/>
</dbReference>
<evidence type="ECO:0008006" key="6">
    <source>
        <dbReference type="Google" id="ProtNLM"/>
    </source>
</evidence>
<keyword evidence="2" id="KW-0812">Transmembrane</keyword>
<dbReference type="CDD" id="cd00299">
    <property type="entry name" value="GST_C_family"/>
    <property type="match status" value="1"/>
</dbReference>
<dbReference type="InterPro" id="IPR036249">
    <property type="entry name" value="Thioredoxin-like_sf"/>
</dbReference>
<evidence type="ECO:0000259" key="4">
    <source>
        <dbReference type="PROSITE" id="PS50405"/>
    </source>
</evidence>
<protein>
    <recommendedName>
        <fullName evidence="6">GST N-terminal domain-containing protein</fullName>
    </recommendedName>
</protein>
<dbReference type="SFLD" id="SFLDS00019">
    <property type="entry name" value="Glutathione_Transferase_(cytos"/>
    <property type="match status" value="1"/>
</dbReference>
<dbReference type="GO" id="GO:0045174">
    <property type="term" value="F:glutathione dehydrogenase (ascorbate) activity"/>
    <property type="evidence" value="ECO:0007669"/>
    <property type="project" value="UniProtKB-ARBA"/>
</dbReference>
<dbReference type="EMBL" id="CDMZ01004408">
    <property type="protein sequence ID" value="CEM49659.1"/>
    <property type="molecule type" value="Genomic_DNA"/>
</dbReference>
<dbReference type="PROSITE" id="PS51354">
    <property type="entry name" value="GLUTAREDOXIN_2"/>
    <property type="match status" value="1"/>
</dbReference>
<dbReference type="PROSITE" id="PS50405">
    <property type="entry name" value="GST_CTER"/>
    <property type="match status" value="1"/>
</dbReference>
<dbReference type="Pfam" id="PF13410">
    <property type="entry name" value="GST_C_2"/>
    <property type="match status" value="1"/>
</dbReference>
<organism evidence="5">
    <name type="scientific">Chromera velia CCMP2878</name>
    <dbReference type="NCBI Taxonomy" id="1169474"/>
    <lineage>
        <taxon>Eukaryota</taxon>
        <taxon>Sar</taxon>
        <taxon>Alveolata</taxon>
        <taxon>Colpodellida</taxon>
        <taxon>Chromeraceae</taxon>
        <taxon>Chromera</taxon>
    </lineage>
</organism>
<dbReference type="InterPro" id="IPR005442">
    <property type="entry name" value="GST_omega"/>
</dbReference>
<proteinExistence type="predicted"/>
<dbReference type="InterPro" id="IPR004045">
    <property type="entry name" value="Glutathione_S-Trfase_N"/>
</dbReference>
<dbReference type="InterPro" id="IPR010987">
    <property type="entry name" value="Glutathione-S-Trfase_C-like"/>
</dbReference>
<dbReference type="AlphaFoldDB" id="A0A0G4HYN7"/>
<dbReference type="Gene3D" id="1.20.1050.10">
    <property type="match status" value="1"/>
</dbReference>
<keyword evidence="2" id="KW-1133">Transmembrane helix</keyword>
<feature type="transmembrane region" description="Helical" evidence="2">
    <location>
        <begin position="305"/>
        <end position="323"/>
    </location>
</feature>
<evidence type="ECO:0000259" key="3">
    <source>
        <dbReference type="PROSITE" id="PS50404"/>
    </source>
</evidence>
<keyword evidence="2" id="KW-0472">Membrane</keyword>
<feature type="domain" description="GST N-terminal" evidence="3">
    <location>
        <begin position="35"/>
        <end position="134"/>
    </location>
</feature>